<evidence type="ECO:0000256" key="1">
    <source>
        <dbReference type="ARBA" id="ARBA00010886"/>
    </source>
</evidence>
<dbReference type="GO" id="GO:0007059">
    <property type="term" value="P:chromosome segregation"/>
    <property type="evidence" value="ECO:0007669"/>
    <property type="project" value="UniProtKB-ARBA"/>
</dbReference>
<dbReference type="PROSITE" id="PS50011">
    <property type="entry name" value="PROTEIN_KINASE_DOM"/>
    <property type="match status" value="1"/>
</dbReference>
<dbReference type="GO" id="GO:0004674">
    <property type="term" value="F:protein serine/threonine kinase activity"/>
    <property type="evidence" value="ECO:0007669"/>
    <property type="project" value="UniProtKB-KW"/>
</dbReference>
<feature type="region of interest" description="Disordered" evidence="13">
    <location>
        <begin position="413"/>
        <end position="444"/>
    </location>
</feature>
<dbReference type="CDD" id="cd08217">
    <property type="entry name" value="STKc_Nek2"/>
    <property type="match status" value="1"/>
</dbReference>
<evidence type="ECO:0000256" key="7">
    <source>
        <dbReference type="ARBA" id="ARBA00022777"/>
    </source>
</evidence>
<keyword evidence="4" id="KW-0132">Cell division</keyword>
<dbReference type="GO" id="GO:0051301">
    <property type="term" value="P:cell division"/>
    <property type="evidence" value="ECO:0007669"/>
    <property type="project" value="UniProtKB-KW"/>
</dbReference>
<dbReference type="OrthoDB" id="248923at2759"/>
<dbReference type="HOGENOM" id="CLU_000288_63_23_1"/>
<dbReference type="Pfam" id="PF00069">
    <property type="entry name" value="Pkinase"/>
    <property type="match status" value="1"/>
</dbReference>
<protein>
    <recommendedName>
        <fullName evidence="2">non-specific serine/threonine protein kinase</fullName>
        <ecNumber evidence="2">2.7.11.1</ecNumber>
    </recommendedName>
</protein>
<comment type="similarity">
    <text evidence="1">Belongs to the protein kinase superfamily. NEK Ser/Thr protein kinase family. NIMA subfamily.</text>
</comment>
<dbReference type="EnsemblMetazoa" id="CapteT156895">
    <property type="protein sequence ID" value="CapteP156895"/>
    <property type="gene ID" value="CapteG156895"/>
</dbReference>
<evidence type="ECO:0000259" key="14">
    <source>
        <dbReference type="PROSITE" id="PS50011"/>
    </source>
</evidence>
<dbReference type="OMA" id="LALHRCH"/>
<dbReference type="InterPro" id="IPR008271">
    <property type="entry name" value="Ser/Thr_kinase_AS"/>
</dbReference>
<evidence type="ECO:0000313" key="16">
    <source>
        <dbReference type="EnsemblMetazoa" id="CapteP156895"/>
    </source>
</evidence>
<dbReference type="GO" id="GO:0005634">
    <property type="term" value="C:nucleus"/>
    <property type="evidence" value="ECO:0007669"/>
    <property type="project" value="UniProtKB-ARBA"/>
</dbReference>
<keyword evidence="17" id="KW-1185">Reference proteome</keyword>
<evidence type="ECO:0000256" key="9">
    <source>
        <dbReference type="ARBA" id="ARBA00023306"/>
    </source>
</evidence>
<keyword evidence="9" id="KW-0131">Cell cycle</keyword>
<dbReference type="EC" id="2.7.11.1" evidence="2"/>
<evidence type="ECO:0000256" key="12">
    <source>
        <dbReference type="SAM" id="Coils"/>
    </source>
</evidence>
<evidence type="ECO:0000256" key="6">
    <source>
        <dbReference type="ARBA" id="ARBA00022741"/>
    </source>
</evidence>
<keyword evidence="7" id="KW-0418">Kinase</keyword>
<dbReference type="InterPro" id="IPR000719">
    <property type="entry name" value="Prot_kinase_dom"/>
</dbReference>
<evidence type="ECO:0000256" key="10">
    <source>
        <dbReference type="ARBA" id="ARBA00047899"/>
    </source>
</evidence>
<reference evidence="15 17" key="2">
    <citation type="journal article" date="2013" name="Nature">
        <title>Insights into bilaterian evolution from three spiralian genomes.</title>
        <authorList>
            <person name="Simakov O."/>
            <person name="Marletaz F."/>
            <person name="Cho S.J."/>
            <person name="Edsinger-Gonzales E."/>
            <person name="Havlak P."/>
            <person name="Hellsten U."/>
            <person name="Kuo D.H."/>
            <person name="Larsson T."/>
            <person name="Lv J."/>
            <person name="Arendt D."/>
            <person name="Savage R."/>
            <person name="Osoegawa K."/>
            <person name="de Jong P."/>
            <person name="Grimwood J."/>
            <person name="Chapman J.A."/>
            <person name="Shapiro H."/>
            <person name="Aerts A."/>
            <person name="Otillar R.P."/>
            <person name="Terry A.Y."/>
            <person name="Boore J.L."/>
            <person name="Grigoriev I.V."/>
            <person name="Lindberg D.R."/>
            <person name="Seaver E.C."/>
            <person name="Weisblat D.A."/>
            <person name="Putnam N.H."/>
            <person name="Rokhsar D.S."/>
        </authorList>
    </citation>
    <scope>NUCLEOTIDE SEQUENCE</scope>
    <source>
        <strain evidence="15 17">I ESC-2004</strain>
    </source>
</reference>
<evidence type="ECO:0000256" key="8">
    <source>
        <dbReference type="ARBA" id="ARBA00022840"/>
    </source>
</evidence>
<feature type="compositionally biased region" description="Basic and acidic residues" evidence="13">
    <location>
        <begin position="431"/>
        <end position="441"/>
    </location>
</feature>
<evidence type="ECO:0000313" key="17">
    <source>
        <dbReference type="Proteomes" id="UP000014760"/>
    </source>
</evidence>
<accession>R7T9K0</accession>
<reference evidence="17" key="1">
    <citation type="submission" date="2012-12" db="EMBL/GenBank/DDBJ databases">
        <authorList>
            <person name="Hellsten U."/>
            <person name="Grimwood J."/>
            <person name="Chapman J.A."/>
            <person name="Shapiro H."/>
            <person name="Aerts A."/>
            <person name="Otillar R.P."/>
            <person name="Terry A.Y."/>
            <person name="Boore J.L."/>
            <person name="Simakov O."/>
            <person name="Marletaz F."/>
            <person name="Cho S.-J."/>
            <person name="Edsinger-Gonzales E."/>
            <person name="Havlak P."/>
            <person name="Kuo D.-H."/>
            <person name="Larsson T."/>
            <person name="Lv J."/>
            <person name="Arendt D."/>
            <person name="Savage R."/>
            <person name="Osoegawa K."/>
            <person name="de Jong P."/>
            <person name="Lindberg D.R."/>
            <person name="Seaver E.C."/>
            <person name="Weisblat D.A."/>
            <person name="Putnam N.H."/>
            <person name="Grigoriev I.V."/>
            <person name="Rokhsar D.S."/>
        </authorList>
    </citation>
    <scope>NUCLEOTIDE SEQUENCE</scope>
    <source>
        <strain evidence="17">I ESC-2004</strain>
    </source>
</reference>
<dbReference type="InterPro" id="IPR051131">
    <property type="entry name" value="NEK_Ser/Thr_kinase_NIMA"/>
</dbReference>
<dbReference type="InterPro" id="IPR011009">
    <property type="entry name" value="Kinase-like_dom_sf"/>
</dbReference>
<dbReference type="FunFam" id="3.30.200.20:FF:000151">
    <property type="entry name" value="G2-specific protein kinase nimA"/>
    <property type="match status" value="1"/>
</dbReference>
<dbReference type="PROSITE" id="PS00108">
    <property type="entry name" value="PROTEIN_KINASE_ST"/>
    <property type="match status" value="1"/>
</dbReference>
<evidence type="ECO:0000256" key="5">
    <source>
        <dbReference type="ARBA" id="ARBA00022679"/>
    </source>
</evidence>
<feature type="coiled-coil region" evidence="12">
    <location>
        <begin position="296"/>
        <end position="376"/>
    </location>
</feature>
<organism evidence="15">
    <name type="scientific">Capitella teleta</name>
    <name type="common">Polychaete worm</name>
    <dbReference type="NCBI Taxonomy" id="283909"/>
    <lineage>
        <taxon>Eukaryota</taxon>
        <taxon>Metazoa</taxon>
        <taxon>Spiralia</taxon>
        <taxon>Lophotrochozoa</taxon>
        <taxon>Annelida</taxon>
        <taxon>Polychaeta</taxon>
        <taxon>Sedentaria</taxon>
        <taxon>Scolecida</taxon>
        <taxon>Capitellidae</taxon>
        <taxon>Capitella</taxon>
    </lineage>
</organism>
<gene>
    <name evidence="15" type="ORF">CAPTEDRAFT_156895</name>
</gene>
<keyword evidence="6" id="KW-0547">Nucleotide-binding</keyword>
<feature type="domain" description="Protein kinase" evidence="14">
    <location>
        <begin position="8"/>
        <end position="271"/>
    </location>
</feature>
<keyword evidence="8" id="KW-0067">ATP-binding</keyword>
<dbReference type="AlphaFoldDB" id="R7T9K0"/>
<dbReference type="STRING" id="283909.R7T9K0"/>
<dbReference type="PANTHER" id="PTHR44899">
    <property type="entry name" value="CAMK FAMILY PROTEIN KINASE"/>
    <property type="match status" value="1"/>
</dbReference>
<evidence type="ECO:0000313" key="15">
    <source>
        <dbReference type="EMBL" id="ELT87644.1"/>
    </source>
</evidence>
<keyword evidence="12" id="KW-0175">Coiled coil</keyword>
<dbReference type="Proteomes" id="UP000014760">
    <property type="component" value="Unassembled WGS sequence"/>
</dbReference>
<comment type="catalytic activity">
    <reaction evidence="11">
        <text>L-seryl-[protein] + ATP = O-phospho-L-seryl-[protein] + ADP + H(+)</text>
        <dbReference type="Rhea" id="RHEA:17989"/>
        <dbReference type="Rhea" id="RHEA-COMP:9863"/>
        <dbReference type="Rhea" id="RHEA-COMP:11604"/>
        <dbReference type="ChEBI" id="CHEBI:15378"/>
        <dbReference type="ChEBI" id="CHEBI:29999"/>
        <dbReference type="ChEBI" id="CHEBI:30616"/>
        <dbReference type="ChEBI" id="CHEBI:83421"/>
        <dbReference type="ChEBI" id="CHEBI:456216"/>
        <dbReference type="EC" id="2.7.11.1"/>
    </reaction>
</comment>
<keyword evidence="3" id="KW-0723">Serine/threonine-protein kinase</keyword>
<dbReference type="SMART" id="SM00220">
    <property type="entry name" value="S_TKc"/>
    <property type="match status" value="1"/>
</dbReference>
<dbReference type="GO" id="GO:0000278">
    <property type="term" value="P:mitotic cell cycle"/>
    <property type="evidence" value="ECO:0007669"/>
    <property type="project" value="UniProtKB-ARBA"/>
</dbReference>
<comment type="catalytic activity">
    <reaction evidence="10">
        <text>L-threonyl-[protein] + ATP = O-phospho-L-threonyl-[protein] + ADP + H(+)</text>
        <dbReference type="Rhea" id="RHEA:46608"/>
        <dbReference type="Rhea" id="RHEA-COMP:11060"/>
        <dbReference type="Rhea" id="RHEA-COMP:11605"/>
        <dbReference type="ChEBI" id="CHEBI:15378"/>
        <dbReference type="ChEBI" id="CHEBI:30013"/>
        <dbReference type="ChEBI" id="CHEBI:30616"/>
        <dbReference type="ChEBI" id="CHEBI:61977"/>
        <dbReference type="ChEBI" id="CHEBI:456216"/>
        <dbReference type="EC" id="2.7.11.1"/>
    </reaction>
</comment>
<evidence type="ECO:0000256" key="3">
    <source>
        <dbReference type="ARBA" id="ARBA00022527"/>
    </source>
</evidence>
<dbReference type="Gene3D" id="1.10.510.10">
    <property type="entry name" value="Transferase(Phosphotransferase) domain 1"/>
    <property type="match status" value="1"/>
</dbReference>
<evidence type="ECO:0000256" key="11">
    <source>
        <dbReference type="ARBA" id="ARBA00048679"/>
    </source>
</evidence>
<dbReference type="EMBL" id="AMQN01015808">
    <property type="status" value="NOT_ANNOTATED_CDS"/>
    <property type="molecule type" value="Genomic_DNA"/>
</dbReference>
<evidence type="ECO:0000256" key="2">
    <source>
        <dbReference type="ARBA" id="ARBA00012513"/>
    </source>
</evidence>
<proteinExistence type="inferred from homology"/>
<dbReference type="SUPFAM" id="SSF56112">
    <property type="entry name" value="Protein kinase-like (PK-like)"/>
    <property type="match status" value="1"/>
</dbReference>
<name>R7T9K0_CAPTE</name>
<evidence type="ECO:0000256" key="4">
    <source>
        <dbReference type="ARBA" id="ARBA00022618"/>
    </source>
</evidence>
<evidence type="ECO:0000256" key="13">
    <source>
        <dbReference type="SAM" id="MobiDB-lite"/>
    </source>
</evidence>
<reference evidence="16" key="3">
    <citation type="submission" date="2015-06" db="UniProtKB">
        <authorList>
            <consortium name="EnsemblMetazoa"/>
        </authorList>
    </citation>
    <scope>IDENTIFICATION</scope>
</reference>
<sequence>MPGSLNDYEVLATIGQGSYGTCKKIRRKKDGRILVWKKMDYGEMNEGEKEMLVSEVNLLRELKHKRIVRYYDRIVDRANTCLYIIMEYCEGGDLGSYIKGLKTNGGFCEEAFVWKICVQMIQALKECHDRNKLGKAVLHRDLKPANVFLDANNNVKLGDFGLARVLNHDTSFARTFVGTPYYMSPEQMNCMSYNEKSDIWSLGCLLYELCALRPPFLATNQKDLAVKICCGTFTRLPLRYSQDLNNILAYMLQVEESKRPSIDDLLLHPLIVKKNSALDDSLHCMERLSLASSEELLAKTEALKLLEDQLAEREERLKKHEASVKQRELALDEREQNIARKESEIKAVEKLLVQKQKKVKDQSARAEKLIKEYTETKLRHRLLSEGDHDLASDSVSDLSGVLHSTPASKPCLVQKQRPFDSPPKRVSFSPENKENHCDDKRQHRKKKHLLNLEEKFNSVEEDSVVWRRASLFRYPLMGNKP</sequence>
<dbReference type="Gene3D" id="3.30.200.20">
    <property type="entry name" value="Phosphorylase Kinase, domain 1"/>
    <property type="match status" value="2"/>
</dbReference>
<keyword evidence="5" id="KW-0808">Transferase</keyword>
<dbReference type="EMBL" id="KB312238">
    <property type="protein sequence ID" value="ELT87644.1"/>
    <property type="molecule type" value="Genomic_DNA"/>
</dbReference>
<dbReference type="GO" id="GO:0005524">
    <property type="term" value="F:ATP binding"/>
    <property type="evidence" value="ECO:0007669"/>
    <property type="project" value="UniProtKB-KW"/>
</dbReference>
<dbReference type="PANTHER" id="PTHR44899:SF10">
    <property type="entry name" value="NIMA-RELATED KINASE 2"/>
    <property type="match status" value="1"/>
</dbReference>
<dbReference type="FunFam" id="1.10.510.10:FF:000356">
    <property type="entry name" value="Serine/threonine-protein kinase Nek2"/>
    <property type="match status" value="1"/>
</dbReference>